<evidence type="ECO:0000259" key="4">
    <source>
        <dbReference type="PROSITE" id="PS50995"/>
    </source>
</evidence>
<dbReference type="GO" id="GO:0003677">
    <property type="term" value="F:DNA binding"/>
    <property type="evidence" value="ECO:0007669"/>
    <property type="project" value="UniProtKB-KW"/>
</dbReference>
<evidence type="ECO:0000313" key="5">
    <source>
        <dbReference type="EMBL" id="ABW19995.1"/>
    </source>
</evidence>
<organism evidence="5 6">
    <name type="scientific">Alkaliphilus oremlandii (strain OhILAs)</name>
    <name type="common">Clostridium oremlandii (strain OhILAs)</name>
    <dbReference type="NCBI Taxonomy" id="350688"/>
    <lineage>
        <taxon>Bacteria</taxon>
        <taxon>Bacillati</taxon>
        <taxon>Bacillota</taxon>
        <taxon>Clostridia</taxon>
        <taxon>Peptostreptococcales</taxon>
        <taxon>Natronincolaceae</taxon>
        <taxon>Alkaliphilus</taxon>
    </lineage>
</organism>
<dbReference type="KEGG" id="aoe:Clos_2463"/>
<dbReference type="InterPro" id="IPR055166">
    <property type="entry name" value="Transc_reg_Sar_Rot_HTH"/>
</dbReference>
<dbReference type="GO" id="GO:0006950">
    <property type="term" value="P:response to stress"/>
    <property type="evidence" value="ECO:0007669"/>
    <property type="project" value="TreeGrafter"/>
</dbReference>
<dbReference type="GO" id="GO:0003700">
    <property type="term" value="F:DNA-binding transcription factor activity"/>
    <property type="evidence" value="ECO:0007669"/>
    <property type="project" value="InterPro"/>
</dbReference>
<keyword evidence="1" id="KW-0805">Transcription regulation</keyword>
<dbReference type="Pfam" id="PF22381">
    <property type="entry name" value="Staph_reg_Sar_Rot"/>
    <property type="match status" value="1"/>
</dbReference>
<keyword evidence="6" id="KW-1185">Reference proteome</keyword>
<dbReference type="InterPro" id="IPR036390">
    <property type="entry name" value="WH_DNA-bd_sf"/>
</dbReference>
<dbReference type="PANTHER" id="PTHR33164">
    <property type="entry name" value="TRANSCRIPTIONAL REGULATOR, MARR FAMILY"/>
    <property type="match status" value="1"/>
</dbReference>
<accession>A8MJL3</accession>
<dbReference type="InterPro" id="IPR039422">
    <property type="entry name" value="MarR/SlyA-like"/>
</dbReference>
<dbReference type="PANTHER" id="PTHR33164:SF43">
    <property type="entry name" value="HTH-TYPE TRANSCRIPTIONAL REPRESSOR YETL"/>
    <property type="match status" value="1"/>
</dbReference>
<dbReference type="eggNOG" id="COG1846">
    <property type="taxonomic scope" value="Bacteria"/>
</dbReference>
<dbReference type="EMBL" id="CP000853">
    <property type="protein sequence ID" value="ABW19995.1"/>
    <property type="molecule type" value="Genomic_DNA"/>
</dbReference>
<reference evidence="6" key="1">
    <citation type="submission" date="2007-10" db="EMBL/GenBank/DDBJ databases">
        <title>Complete genome of Alkaliphilus oremlandii OhILAs.</title>
        <authorList>
            <person name="Copeland A."/>
            <person name="Lucas S."/>
            <person name="Lapidus A."/>
            <person name="Barry K."/>
            <person name="Detter J.C."/>
            <person name="Glavina del Rio T."/>
            <person name="Hammon N."/>
            <person name="Israni S."/>
            <person name="Dalin E."/>
            <person name="Tice H."/>
            <person name="Pitluck S."/>
            <person name="Chain P."/>
            <person name="Malfatti S."/>
            <person name="Shin M."/>
            <person name="Vergez L."/>
            <person name="Schmutz J."/>
            <person name="Larimer F."/>
            <person name="Land M."/>
            <person name="Hauser L."/>
            <person name="Kyrpides N."/>
            <person name="Mikhailova N."/>
            <person name="Stolz J.F."/>
            <person name="Dawson A."/>
            <person name="Fisher E."/>
            <person name="Crable B."/>
            <person name="Perera E."/>
            <person name="Lisak J."/>
            <person name="Ranganathan M."/>
            <person name="Basu P."/>
            <person name="Richardson P."/>
        </authorList>
    </citation>
    <scope>NUCLEOTIDE SEQUENCE [LARGE SCALE GENOMIC DNA]</scope>
    <source>
        <strain evidence="6">OhILAs</strain>
    </source>
</reference>
<dbReference type="PROSITE" id="PS50995">
    <property type="entry name" value="HTH_MARR_2"/>
    <property type="match status" value="1"/>
</dbReference>
<gene>
    <name evidence="5" type="ordered locus">Clos_2463</name>
</gene>
<dbReference type="InterPro" id="IPR036388">
    <property type="entry name" value="WH-like_DNA-bd_sf"/>
</dbReference>
<evidence type="ECO:0000256" key="3">
    <source>
        <dbReference type="ARBA" id="ARBA00023163"/>
    </source>
</evidence>
<dbReference type="Proteomes" id="UP000000269">
    <property type="component" value="Chromosome"/>
</dbReference>
<dbReference type="SUPFAM" id="SSF46785">
    <property type="entry name" value="Winged helix' DNA-binding domain"/>
    <property type="match status" value="1"/>
</dbReference>
<dbReference type="STRING" id="350688.Clos_2463"/>
<dbReference type="RefSeq" id="WP_012160302.1">
    <property type="nucleotide sequence ID" value="NC_009922.1"/>
</dbReference>
<dbReference type="PRINTS" id="PR00598">
    <property type="entry name" value="HTHMARR"/>
</dbReference>
<dbReference type="OrthoDB" id="1953397at2"/>
<evidence type="ECO:0000313" key="6">
    <source>
        <dbReference type="Proteomes" id="UP000000269"/>
    </source>
</evidence>
<keyword evidence="3" id="KW-0804">Transcription</keyword>
<evidence type="ECO:0000256" key="2">
    <source>
        <dbReference type="ARBA" id="ARBA00023125"/>
    </source>
</evidence>
<dbReference type="AlphaFoldDB" id="A8MJL3"/>
<sequence length="146" mass="17235">MRNYYIQIHEYLAKLVHGIIALDKKGISSNGFNLSISDILTLKVIGEEQNQKMFEVMEVLKLDRNSFKTIINRLMANDYVVKNKCENDKRAYTLELTEKGYKIFEEILAQEKEMLFSILNDFTFNEERAVLKFLVKLDMLNREKSR</sequence>
<dbReference type="Gene3D" id="1.10.10.10">
    <property type="entry name" value="Winged helix-like DNA-binding domain superfamily/Winged helix DNA-binding domain"/>
    <property type="match status" value="1"/>
</dbReference>
<proteinExistence type="predicted"/>
<dbReference type="HOGENOM" id="CLU_1773488_0_0_9"/>
<protein>
    <submittedName>
        <fullName evidence="5">Transcriptional regulator, MarR family</fullName>
    </submittedName>
</protein>
<keyword evidence="2" id="KW-0238">DNA-binding</keyword>
<dbReference type="InterPro" id="IPR000835">
    <property type="entry name" value="HTH_MarR-typ"/>
</dbReference>
<name>A8MJL3_ALKOO</name>
<dbReference type="SMART" id="SM00347">
    <property type="entry name" value="HTH_MARR"/>
    <property type="match status" value="1"/>
</dbReference>
<feature type="domain" description="HTH marR-type" evidence="4">
    <location>
        <begin position="1"/>
        <end position="139"/>
    </location>
</feature>
<evidence type="ECO:0000256" key="1">
    <source>
        <dbReference type="ARBA" id="ARBA00023015"/>
    </source>
</evidence>